<organism evidence="2 3">
    <name type="scientific">Mycobacterium kansasii</name>
    <dbReference type="NCBI Taxonomy" id="1768"/>
    <lineage>
        <taxon>Bacteria</taxon>
        <taxon>Bacillati</taxon>
        <taxon>Actinomycetota</taxon>
        <taxon>Actinomycetes</taxon>
        <taxon>Mycobacteriales</taxon>
        <taxon>Mycobacteriaceae</taxon>
        <taxon>Mycobacterium</taxon>
    </lineage>
</organism>
<feature type="compositionally biased region" description="Basic and acidic residues" evidence="1">
    <location>
        <begin position="42"/>
        <end position="51"/>
    </location>
</feature>
<dbReference type="AlphaFoldDB" id="A0A1V3XEX2"/>
<protein>
    <submittedName>
        <fullName evidence="2">Uncharacterized protein</fullName>
    </submittedName>
</protein>
<accession>A0A1V3XEX2</accession>
<comment type="caution">
    <text evidence="2">The sequence shown here is derived from an EMBL/GenBank/DDBJ whole genome shotgun (WGS) entry which is preliminary data.</text>
</comment>
<dbReference type="EMBL" id="MVBN01000003">
    <property type="protein sequence ID" value="OOK77296.1"/>
    <property type="molecule type" value="Genomic_DNA"/>
</dbReference>
<feature type="region of interest" description="Disordered" evidence="1">
    <location>
        <begin position="1"/>
        <end position="51"/>
    </location>
</feature>
<evidence type="ECO:0000313" key="3">
    <source>
        <dbReference type="Proteomes" id="UP000188532"/>
    </source>
</evidence>
<proteinExistence type="predicted"/>
<gene>
    <name evidence="2" type="ORF">BZL29_3201</name>
</gene>
<feature type="compositionally biased region" description="Low complexity" evidence="1">
    <location>
        <begin position="1"/>
        <end position="13"/>
    </location>
</feature>
<evidence type="ECO:0000256" key="1">
    <source>
        <dbReference type="SAM" id="MobiDB-lite"/>
    </source>
</evidence>
<evidence type="ECO:0000313" key="2">
    <source>
        <dbReference type="EMBL" id="OOK77296.1"/>
    </source>
</evidence>
<name>A0A1V3XEX2_MYCKA</name>
<dbReference type="Proteomes" id="UP000188532">
    <property type="component" value="Unassembled WGS sequence"/>
</dbReference>
<reference evidence="2 3" key="1">
    <citation type="submission" date="2017-02" db="EMBL/GenBank/DDBJ databases">
        <title>Complete genome sequences of Mycobacterium kansasii strains isolated from rhesus macaques.</title>
        <authorList>
            <person name="Panda A."/>
            <person name="Nagaraj S."/>
            <person name="Zhao X."/>
            <person name="Tettelin H."/>
            <person name="Detolla L.J."/>
        </authorList>
    </citation>
    <scope>NUCLEOTIDE SEQUENCE [LARGE SCALE GENOMIC DNA]</scope>
    <source>
        <strain evidence="2 3">11-3469</strain>
    </source>
</reference>
<sequence length="79" mass="8337">MADLASALPALSDTIPGLPHAPAPAAQSRSEFDAAGPTFARLPDDTRPLPERPDIALALTELPGSPRIQRARRADPRFG</sequence>